<dbReference type="GO" id="GO:0008967">
    <property type="term" value="F:phosphoglycolate phosphatase activity"/>
    <property type="evidence" value="ECO:0007669"/>
    <property type="project" value="TreeGrafter"/>
</dbReference>
<dbReference type="Gene3D" id="3.40.50.1000">
    <property type="entry name" value="HAD superfamily/HAD-like"/>
    <property type="match status" value="1"/>
</dbReference>
<evidence type="ECO:0000313" key="1">
    <source>
        <dbReference type="EMBL" id="AWX55645.1"/>
    </source>
</evidence>
<dbReference type="PANTHER" id="PTHR43434:SF1">
    <property type="entry name" value="PHOSPHOGLYCOLATE PHOSPHATASE"/>
    <property type="match status" value="1"/>
</dbReference>
<dbReference type="EMBL" id="CP030117">
    <property type="protein sequence ID" value="AWX55645.1"/>
    <property type="molecule type" value="Genomic_DNA"/>
</dbReference>
<dbReference type="InterPro" id="IPR023214">
    <property type="entry name" value="HAD_sf"/>
</dbReference>
<dbReference type="PANTHER" id="PTHR43434">
    <property type="entry name" value="PHOSPHOGLYCOLATE PHOSPHATASE"/>
    <property type="match status" value="1"/>
</dbReference>
<reference evidence="1 2" key="1">
    <citation type="journal article" date="2015" name="Genome Announc.">
        <title>Draft Genome Sequence of Brevibacillus brevis DZQ7, a Plant Growth-Promoting Rhizobacterium with Broad-Spectrum Antimicrobial Activity.</title>
        <authorList>
            <person name="Hou Q."/>
            <person name="Wang C."/>
            <person name="Hou X."/>
            <person name="Xia Z."/>
            <person name="Ye J."/>
            <person name="Liu K."/>
            <person name="Liu H."/>
            <person name="Wang J."/>
            <person name="Guo H."/>
            <person name="Yu X."/>
            <person name="Yang Y."/>
            <person name="Du B."/>
            <person name="Ding Y."/>
        </authorList>
    </citation>
    <scope>NUCLEOTIDE SEQUENCE [LARGE SCALE GENOMIC DNA]</scope>
    <source>
        <strain evidence="1 2">DZQ7</strain>
    </source>
</reference>
<dbReference type="NCBIfam" id="TIGR01549">
    <property type="entry name" value="HAD-SF-IA-v1"/>
    <property type="match status" value="1"/>
</dbReference>
<dbReference type="Proteomes" id="UP000036061">
    <property type="component" value="Chromosome"/>
</dbReference>
<sequence>MGALELGQIKGILFDKDGTLLDFHAFFVPVARQLVTQLLDDLGLSDDRQLEQELLKVIGLRETQVDPKGILASGTSRDIYEAFSELLQDKHVRADRLKQLESWVPEKLYELTKSSAAQIQPTADLKKLFAHLQSLGMKVGIATADDWESTVYGLKSLGIHNYFEFIGTSDHYDKKPDPCMLHAFCEKHQLDTTEVAVVGDTVVDLLLARNGTAGLAVGVLSGVSGTSELEELADILLHSVGDIVREDGCLIWENSIIR</sequence>
<dbReference type="InterPro" id="IPR050155">
    <property type="entry name" value="HAD-like_hydrolase_sf"/>
</dbReference>
<dbReference type="AlphaFoldDB" id="A0A2Z4MGK9"/>
<name>A0A2Z4MGK9_BREBE</name>
<proteinExistence type="predicted"/>
<dbReference type="GO" id="GO:0006281">
    <property type="term" value="P:DNA repair"/>
    <property type="evidence" value="ECO:0007669"/>
    <property type="project" value="TreeGrafter"/>
</dbReference>
<dbReference type="SFLD" id="SFLDG01129">
    <property type="entry name" value="C1.5:_HAD__Beta-PGM__Phosphata"/>
    <property type="match status" value="1"/>
</dbReference>
<gene>
    <name evidence="1" type="ORF">AB432_011615</name>
</gene>
<dbReference type="Gene3D" id="1.10.150.240">
    <property type="entry name" value="Putative phosphatase, domain 2"/>
    <property type="match status" value="1"/>
</dbReference>
<dbReference type="InterPro" id="IPR023198">
    <property type="entry name" value="PGP-like_dom2"/>
</dbReference>
<keyword evidence="1" id="KW-0378">Hydrolase</keyword>
<dbReference type="Pfam" id="PF00702">
    <property type="entry name" value="Hydrolase"/>
    <property type="match status" value="1"/>
</dbReference>
<evidence type="ECO:0000313" key="2">
    <source>
        <dbReference type="Proteomes" id="UP000036061"/>
    </source>
</evidence>
<dbReference type="SUPFAM" id="SSF56784">
    <property type="entry name" value="HAD-like"/>
    <property type="match status" value="1"/>
</dbReference>
<dbReference type="SFLD" id="SFLDS00003">
    <property type="entry name" value="Haloacid_Dehalogenase"/>
    <property type="match status" value="1"/>
</dbReference>
<dbReference type="InterPro" id="IPR036412">
    <property type="entry name" value="HAD-like_sf"/>
</dbReference>
<accession>A0A2Z4MGK9</accession>
<protein>
    <submittedName>
        <fullName evidence="1">HAD family hydrolase</fullName>
    </submittedName>
</protein>
<organism evidence="1 2">
    <name type="scientific">Brevibacillus brevis</name>
    <name type="common">Bacillus brevis</name>
    <dbReference type="NCBI Taxonomy" id="1393"/>
    <lineage>
        <taxon>Bacteria</taxon>
        <taxon>Bacillati</taxon>
        <taxon>Bacillota</taxon>
        <taxon>Bacilli</taxon>
        <taxon>Bacillales</taxon>
        <taxon>Paenibacillaceae</taxon>
        <taxon>Brevibacillus</taxon>
    </lineage>
</organism>
<dbReference type="RefSeq" id="WP_048032412.1">
    <property type="nucleotide sequence ID" value="NZ_CP030117.1"/>
</dbReference>
<dbReference type="GO" id="GO:0005829">
    <property type="term" value="C:cytosol"/>
    <property type="evidence" value="ECO:0007669"/>
    <property type="project" value="TreeGrafter"/>
</dbReference>
<dbReference type="InterPro" id="IPR006439">
    <property type="entry name" value="HAD-SF_hydro_IA"/>
</dbReference>